<dbReference type="OrthoDB" id="3793888at2759"/>
<dbReference type="Proteomes" id="UP000240883">
    <property type="component" value="Unassembled WGS sequence"/>
</dbReference>
<evidence type="ECO:0000259" key="2">
    <source>
        <dbReference type="PROSITE" id="PS50089"/>
    </source>
</evidence>
<keyword evidence="1" id="KW-0862">Zinc</keyword>
<dbReference type="Gene3D" id="3.30.40.10">
    <property type="entry name" value="Zinc/RING finger domain, C3HC4 (zinc finger)"/>
    <property type="match status" value="1"/>
</dbReference>
<dbReference type="InterPro" id="IPR001841">
    <property type="entry name" value="Znf_RING"/>
</dbReference>
<keyword evidence="1" id="KW-0863">Zinc-finger</keyword>
<dbReference type="PROSITE" id="PS50089">
    <property type="entry name" value="ZF_RING_2"/>
    <property type="match status" value="1"/>
</dbReference>
<evidence type="ECO:0000313" key="4">
    <source>
        <dbReference type="Proteomes" id="UP000240883"/>
    </source>
</evidence>
<reference evidence="3 4" key="1">
    <citation type="journal article" date="2018" name="Front. Microbiol.">
        <title>Genome-Wide Analysis of Corynespora cassiicola Leaf Fall Disease Putative Effectors.</title>
        <authorList>
            <person name="Lopez D."/>
            <person name="Ribeiro S."/>
            <person name="Label P."/>
            <person name="Fumanal B."/>
            <person name="Venisse J.S."/>
            <person name="Kohler A."/>
            <person name="de Oliveira R.R."/>
            <person name="Labutti K."/>
            <person name="Lipzen A."/>
            <person name="Lail K."/>
            <person name="Bauer D."/>
            <person name="Ohm R.A."/>
            <person name="Barry K.W."/>
            <person name="Spatafora J."/>
            <person name="Grigoriev I.V."/>
            <person name="Martin F.M."/>
            <person name="Pujade-Renaud V."/>
        </authorList>
    </citation>
    <scope>NUCLEOTIDE SEQUENCE [LARGE SCALE GENOMIC DNA]</scope>
    <source>
        <strain evidence="3 4">Philippines</strain>
    </source>
</reference>
<dbReference type="EMBL" id="KZ678132">
    <property type="protein sequence ID" value="PSN70028.1"/>
    <property type="molecule type" value="Genomic_DNA"/>
</dbReference>
<evidence type="ECO:0000256" key="1">
    <source>
        <dbReference type="PROSITE-ProRule" id="PRU00175"/>
    </source>
</evidence>
<dbReference type="SUPFAM" id="SSF57850">
    <property type="entry name" value="RING/U-box"/>
    <property type="match status" value="1"/>
</dbReference>
<feature type="domain" description="RING-type" evidence="2">
    <location>
        <begin position="146"/>
        <end position="195"/>
    </location>
</feature>
<keyword evidence="1" id="KW-0479">Metal-binding</keyword>
<dbReference type="GO" id="GO:0008270">
    <property type="term" value="F:zinc ion binding"/>
    <property type="evidence" value="ECO:0007669"/>
    <property type="project" value="UniProtKB-KW"/>
</dbReference>
<dbReference type="AlphaFoldDB" id="A0A2T2NY68"/>
<sequence length="367" mass="42543">MAATSQDNKALPLQSPAAKTTNTTATLNTTLKYFDFCDTQDHASDVLIKIEEASPDVSIPAIHKATTGSFHSMLEENGLVTEEKPVLESNCSNFDPRRYQGSASQDPDYIARQERLPYPSLLRYVDNDLMVDDLRHNNPPETAKICPGCGLQHDQAAIPSTYLPLRPCGHWMHYRCFIFWTSQLHNQNNKCPVCNCQLYEREGIAVLTLATRTSLPMADNHWEPAARYRDEKTGYWCCSDREEYIVDCLTIDEIIKDVYFHHYYREQLSDTPKYQDHSPNLVQVFYDVLTEISKRKLPRAQWLRWKTWLGYLLFGMLVLIKMRRYLSDTQPGLAVTQGWNDFEGGYSALQARILEEVRRKKYQHENW</sequence>
<proteinExistence type="predicted"/>
<dbReference type="CDD" id="cd16448">
    <property type="entry name" value="RING-H2"/>
    <property type="match status" value="1"/>
</dbReference>
<organism evidence="3 4">
    <name type="scientific">Corynespora cassiicola Philippines</name>
    <dbReference type="NCBI Taxonomy" id="1448308"/>
    <lineage>
        <taxon>Eukaryota</taxon>
        <taxon>Fungi</taxon>
        <taxon>Dikarya</taxon>
        <taxon>Ascomycota</taxon>
        <taxon>Pezizomycotina</taxon>
        <taxon>Dothideomycetes</taxon>
        <taxon>Pleosporomycetidae</taxon>
        <taxon>Pleosporales</taxon>
        <taxon>Corynesporascaceae</taxon>
        <taxon>Corynespora</taxon>
    </lineage>
</organism>
<name>A0A2T2NY68_CORCC</name>
<gene>
    <name evidence="3" type="ORF">BS50DRAFT_662063</name>
</gene>
<evidence type="ECO:0000313" key="3">
    <source>
        <dbReference type="EMBL" id="PSN70028.1"/>
    </source>
</evidence>
<dbReference type="InterPro" id="IPR013083">
    <property type="entry name" value="Znf_RING/FYVE/PHD"/>
</dbReference>
<keyword evidence="4" id="KW-1185">Reference proteome</keyword>
<protein>
    <recommendedName>
        <fullName evidence="2">RING-type domain-containing protein</fullName>
    </recommendedName>
</protein>
<accession>A0A2T2NY68</accession>